<proteinExistence type="predicted"/>
<dbReference type="EMBL" id="CP042425">
    <property type="protein sequence ID" value="QEL14873.1"/>
    <property type="molecule type" value="Genomic_DNA"/>
</dbReference>
<dbReference type="PANTHER" id="PTHR32011">
    <property type="entry name" value="OS08G0472400 PROTEIN"/>
    <property type="match status" value="1"/>
</dbReference>
<accession>A0A5C1A9J6</accession>
<evidence type="ECO:0000313" key="2">
    <source>
        <dbReference type="Proteomes" id="UP000324974"/>
    </source>
</evidence>
<protein>
    <submittedName>
        <fullName evidence="1">SMI1/KNR4 family protein</fullName>
    </submittedName>
</protein>
<dbReference type="Proteomes" id="UP000324974">
    <property type="component" value="Chromosome"/>
</dbReference>
<keyword evidence="2" id="KW-1185">Reference proteome</keyword>
<gene>
    <name evidence="1" type="ORF">PX52LOC_01772</name>
</gene>
<evidence type="ECO:0000313" key="1">
    <source>
        <dbReference type="EMBL" id="QEL14873.1"/>
    </source>
</evidence>
<dbReference type="PANTHER" id="PTHR32011:SF2">
    <property type="entry name" value="OS08G0472400 PROTEIN"/>
    <property type="match status" value="1"/>
</dbReference>
<reference evidence="2" key="1">
    <citation type="submission" date="2019-08" db="EMBL/GenBank/DDBJ databases">
        <title>Limnoglobus roseus gen. nov., sp. nov., a novel freshwater planctomycete with a giant genome from the family Gemmataceae.</title>
        <authorList>
            <person name="Kulichevskaya I.S."/>
            <person name="Naumoff D.G."/>
            <person name="Miroshnikov K."/>
            <person name="Ivanova A."/>
            <person name="Philippov D.A."/>
            <person name="Hakobyan A."/>
            <person name="Rijpstra I.C."/>
            <person name="Sinninghe Damste J.S."/>
            <person name="Liesack W."/>
            <person name="Dedysh S.N."/>
        </authorList>
    </citation>
    <scope>NUCLEOTIDE SEQUENCE [LARGE SCALE GENOMIC DNA]</scope>
    <source>
        <strain evidence="2">PX52</strain>
    </source>
</reference>
<dbReference type="KEGG" id="lrs:PX52LOC_01772"/>
<sequence>MRQHVAAAPPLVPIFRHVSLPADPCEADNPVLSVYQADIIYRGRNLAEYLGYIGSGEEMMLQRCDEVRHIRFWSELVEANDGCH</sequence>
<name>A0A5C1A9J6_9BACT</name>
<dbReference type="AlphaFoldDB" id="A0A5C1A9J6"/>
<organism evidence="1 2">
    <name type="scientific">Limnoglobus roseus</name>
    <dbReference type="NCBI Taxonomy" id="2598579"/>
    <lineage>
        <taxon>Bacteria</taxon>
        <taxon>Pseudomonadati</taxon>
        <taxon>Planctomycetota</taxon>
        <taxon>Planctomycetia</taxon>
        <taxon>Gemmatales</taxon>
        <taxon>Gemmataceae</taxon>
        <taxon>Limnoglobus</taxon>
    </lineage>
</organism>